<keyword evidence="1" id="KW-0732">Signal</keyword>
<gene>
    <name evidence="2" type="ORF">OR37_00834</name>
</gene>
<dbReference type="PATRIC" id="fig|1292034.3.peg.828"/>
<sequence precursor="true">MELKHLAALAAALASVGGGSAMASGVVRPVAASGRTELTEFLLNQPVSVAILTHEVPIKPSEPPRIRTDSCTYSRVPCAVVDGVDLSVRGRAVAVPRSVFADLADLNTARLEPAGHGRYRLVLAGGDAAESYRAAIVFDDRRVLTRAITATEAGMVEERTVYSDVSKAFR</sequence>
<comment type="caution">
    <text evidence="2">The sequence shown here is derived from an EMBL/GenBank/DDBJ whole genome shotgun (WGS) entry which is preliminary data.</text>
</comment>
<dbReference type="Proteomes" id="UP000013063">
    <property type="component" value="Unassembled WGS sequence"/>
</dbReference>
<evidence type="ECO:0000256" key="1">
    <source>
        <dbReference type="SAM" id="SignalP"/>
    </source>
</evidence>
<protein>
    <submittedName>
        <fullName evidence="2">Uncharacterized protein</fullName>
    </submittedName>
</protein>
<reference evidence="2 3" key="1">
    <citation type="journal article" date="2013" name="Genome Announc.">
        <title>Draft Genome Sequence for Caulobacter sp. Strain OR37, a Bacterium Tolerant to Heavy Metals.</title>
        <authorList>
            <person name="Utturkar S.M."/>
            <person name="Bollmann A."/>
            <person name="Brzoska R.M."/>
            <person name="Klingeman D.M."/>
            <person name="Epstein S.E."/>
            <person name="Palumbo A.V."/>
            <person name="Brown S.D."/>
        </authorList>
    </citation>
    <scope>NUCLEOTIDE SEQUENCE [LARGE SCALE GENOMIC DNA]</scope>
    <source>
        <strain evidence="2 3">OR37</strain>
    </source>
</reference>
<feature type="chain" id="PRO_5004340379" evidence="1">
    <location>
        <begin position="24"/>
        <end position="170"/>
    </location>
</feature>
<accession>R0D3Q3</accession>
<name>R0D3Q3_CAUVI</name>
<dbReference type="AlphaFoldDB" id="R0D3Q3"/>
<dbReference type="EMBL" id="APMP01000003">
    <property type="protein sequence ID" value="ENZ83060.1"/>
    <property type="molecule type" value="Genomic_DNA"/>
</dbReference>
<evidence type="ECO:0000313" key="2">
    <source>
        <dbReference type="EMBL" id="ENZ83060.1"/>
    </source>
</evidence>
<organism evidence="2 3">
    <name type="scientific">Caulobacter vibrioides OR37</name>
    <dbReference type="NCBI Taxonomy" id="1292034"/>
    <lineage>
        <taxon>Bacteria</taxon>
        <taxon>Pseudomonadati</taxon>
        <taxon>Pseudomonadota</taxon>
        <taxon>Alphaproteobacteria</taxon>
        <taxon>Caulobacterales</taxon>
        <taxon>Caulobacteraceae</taxon>
        <taxon>Caulobacter</taxon>
    </lineage>
</organism>
<feature type="signal peptide" evidence="1">
    <location>
        <begin position="1"/>
        <end position="23"/>
    </location>
</feature>
<dbReference type="OrthoDB" id="9928842at2"/>
<dbReference type="RefSeq" id="WP_004616140.1">
    <property type="nucleotide sequence ID" value="NZ_APMP01000003.1"/>
</dbReference>
<evidence type="ECO:0000313" key="3">
    <source>
        <dbReference type="Proteomes" id="UP000013063"/>
    </source>
</evidence>
<proteinExistence type="predicted"/>
<keyword evidence="3" id="KW-1185">Reference proteome</keyword>